<organism evidence="1 2">
    <name type="scientific">Prauserella marina</name>
    <dbReference type="NCBI Taxonomy" id="530584"/>
    <lineage>
        <taxon>Bacteria</taxon>
        <taxon>Bacillati</taxon>
        <taxon>Actinomycetota</taxon>
        <taxon>Actinomycetes</taxon>
        <taxon>Pseudonocardiales</taxon>
        <taxon>Pseudonocardiaceae</taxon>
        <taxon>Prauserella</taxon>
    </lineage>
</organism>
<dbReference type="InterPro" id="IPR039793">
    <property type="entry name" value="UROS/Hem4"/>
</dbReference>
<dbReference type="EMBL" id="FMZE01000014">
    <property type="protein sequence ID" value="SDD89413.1"/>
    <property type="molecule type" value="Genomic_DNA"/>
</dbReference>
<accession>A0A222VKR8</accession>
<dbReference type="Gene3D" id="3.40.50.10090">
    <property type="match status" value="2"/>
</dbReference>
<protein>
    <submittedName>
        <fullName evidence="1">Uroporphyrinogen-III synthase</fullName>
    </submittedName>
</protein>
<reference evidence="1 2" key="1">
    <citation type="submission" date="2016-10" db="EMBL/GenBank/DDBJ databases">
        <authorList>
            <person name="de Groot N.N."/>
        </authorList>
    </citation>
    <scope>NUCLEOTIDE SEQUENCE [LARGE SCALE GENOMIC DNA]</scope>
    <source>
        <strain evidence="1 2">CGMCC 4.5506</strain>
    </source>
</reference>
<dbReference type="AlphaFoldDB" id="A0A222VKR8"/>
<dbReference type="NCBIfam" id="NF005568">
    <property type="entry name" value="PRK07239.1"/>
    <property type="match status" value="1"/>
</dbReference>
<proteinExistence type="predicted"/>
<evidence type="ECO:0000313" key="1">
    <source>
        <dbReference type="EMBL" id="SDD89413.1"/>
    </source>
</evidence>
<dbReference type="GO" id="GO:0004852">
    <property type="term" value="F:uroporphyrinogen-III synthase activity"/>
    <property type="evidence" value="ECO:0007669"/>
    <property type="project" value="InterPro"/>
</dbReference>
<dbReference type="KEGG" id="pmad:BAY61_04365"/>
<dbReference type="PANTHER" id="PTHR40082:SF1">
    <property type="entry name" value="BLR5956 PROTEIN"/>
    <property type="match status" value="1"/>
</dbReference>
<dbReference type="InterPro" id="IPR036108">
    <property type="entry name" value="4pyrrol_syn_uPrphyn_synt_sf"/>
</dbReference>
<name>A0A222VKR8_9PSEU</name>
<dbReference type="Pfam" id="PF02602">
    <property type="entry name" value="HEM4"/>
    <property type="match status" value="1"/>
</dbReference>
<gene>
    <name evidence="1" type="ORF">SAMN05421630_11426</name>
</gene>
<dbReference type="SUPFAM" id="SSF69618">
    <property type="entry name" value="HemD-like"/>
    <property type="match status" value="1"/>
</dbReference>
<dbReference type="CDD" id="cd06578">
    <property type="entry name" value="HemD"/>
    <property type="match status" value="1"/>
</dbReference>
<dbReference type="InterPro" id="IPR003754">
    <property type="entry name" value="4pyrrol_synth_uPrphyn_synth"/>
</dbReference>
<dbReference type="STRING" id="530584.SAMN05421630_11426"/>
<dbReference type="Proteomes" id="UP000199494">
    <property type="component" value="Unassembled WGS sequence"/>
</dbReference>
<dbReference type="OrthoDB" id="213853at2"/>
<evidence type="ECO:0000313" key="2">
    <source>
        <dbReference type="Proteomes" id="UP000199494"/>
    </source>
</evidence>
<keyword evidence="2" id="KW-1185">Reference proteome</keyword>
<dbReference type="RefSeq" id="WP_091810334.1">
    <property type="nucleotide sequence ID" value="NZ_CP016353.1"/>
</dbReference>
<sequence>MGELAGVTIGITAERRAAEFIEALERKGATVRHAPTLRIVPLPGDERLKAATGDVLSAEVDLLAVTTGAGFRGWLDAAREWGSEPRLLERLAAARVLVRGPKAKGAVRARGITEYWSAESETNRELFARLLDEDIAGRRIAVQLHGQPLPEYTGALREAGATVVEVQPYRWEWPSDLAPARELVAGVLAGEVRALAFTSAPATANLLTLARESGRFGEFLARLGTSVLCACVGPVTAGPLAELGVPTVQPERQRLGALVKLLAAELGDPTATP</sequence>
<dbReference type="GO" id="GO:0006780">
    <property type="term" value="P:uroporphyrinogen III biosynthetic process"/>
    <property type="evidence" value="ECO:0007669"/>
    <property type="project" value="InterPro"/>
</dbReference>
<dbReference type="PANTHER" id="PTHR40082">
    <property type="entry name" value="BLR5956 PROTEIN"/>
    <property type="match status" value="1"/>
</dbReference>